<evidence type="ECO:0000259" key="8">
    <source>
        <dbReference type="Pfam" id="PF00924"/>
    </source>
</evidence>
<feature type="transmembrane region" description="Helical" evidence="7">
    <location>
        <begin position="105"/>
        <end position="123"/>
    </location>
</feature>
<evidence type="ECO:0000256" key="3">
    <source>
        <dbReference type="ARBA" id="ARBA00022475"/>
    </source>
</evidence>
<feature type="domain" description="Mechanosensitive ion channel MscS" evidence="8">
    <location>
        <begin position="126"/>
        <end position="191"/>
    </location>
</feature>
<feature type="transmembrane region" description="Helical" evidence="7">
    <location>
        <begin position="38"/>
        <end position="59"/>
    </location>
</feature>
<evidence type="ECO:0000256" key="6">
    <source>
        <dbReference type="ARBA" id="ARBA00023136"/>
    </source>
</evidence>
<evidence type="ECO:0000256" key="7">
    <source>
        <dbReference type="SAM" id="Phobius"/>
    </source>
</evidence>
<comment type="caution">
    <text evidence="10">The sequence shown here is derived from an EMBL/GenBank/DDBJ whole genome shotgun (WGS) entry which is preliminary data.</text>
</comment>
<keyword evidence="3" id="KW-1003">Cell membrane</keyword>
<keyword evidence="6 7" id="KW-0472">Membrane</keyword>
<dbReference type="Gene3D" id="2.30.30.60">
    <property type="match status" value="1"/>
</dbReference>
<dbReference type="Pfam" id="PF00924">
    <property type="entry name" value="MS_channel_2nd"/>
    <property type="match status" value="1"/>
</dbReference>
<proteinExistence type="inferred from homology"/>
<dbReference type="PANTHER" id="PTHR30347:SF1">
    <property type="entry name" value="MECHANOSENSITIVE CHANNEL MSCK"/>
    <property type="match status" value="1"/>
</dbReference>
<evidence type="ECO:0000256" key="5">
    <source>
        <dbReference type="ARBA" id="ARBA00022989"/>
    </source>
</evidence>
<dbReference type="Pfam" id="PF21082">
    <property type="entry name" value="MS_channel_3rd"/>
    <property type="match status" value="1"/>
</dbReference>
<comment type="subcellular location">
    <subcellularLocation>
        <location evidence="1">Cell membrane</location>
        <topology evidence="1">Multi-pass membrane protein</topology>
    </subcellularLocation>
</comment>
<dbReference type="Gene3D" id="3.30.70.100">
    <property type="match status" value="1"/>
</dbReference>
<dbReference type="RefSeq" id="WP_289724205.1">
    <property type="nucleotide sequence ID" value="NZ_JAUDUY010000002.1"/>
</dbReference>
<gene>
    <name evidence="10" type="ORF">QU605_05130</name>
</gene>
<comment type="similarity">
    <text evidence="2">Belongs to the MscS (TC 1.A.23) family.</text>
</comment>
<dbReference type="InterPro" id="IPR006685">
    <property type="entry name" value="MscS_channel_2nd"/>
</dbReference>
<evidence type="ECO:0000313" key="11">
    <source>
        <dbReference type="Proteomes" id="UP001174839"/>
    </source>
</evidence>
<evidence type="ECO:0000313" key="10">
    <source>
        <dbReference type="EMBL" id="MDM9630841.1"/>
    </source>
</evidence>
<dbReference type="EMBL" id="JAUDUY010000002">
    <property type="protein sequence ID" value="MDM9630841.1"/>
    <property type="molecule type" value="Genomic_DNA"/>
</dbReference>
<evidence type="ECO:0000256" key="1">
    <source>
        <dbReference type="ARBA" id="ARBA00004651"/>
    </source>
</evidence>
<organism evidence="10 11">
    <name type="scientific">Robiginitalea aurantiaca</name>
    <dbReference type="NCBI Taxonomy" id="3056915"/>
    <lineage>
        <taxon>Bacteria</taxon>
        <taxon>Pseudomonadati</taxon>
        <taxon>Bacteroidota</taxon>
        <taxon>Flavobacteriia</taxon>
        <taxon>Flavobacteriales</taxon>
        <taxon>Flavobacteriaceae</taxon>
        <taxon>Robiginitalea</taxon>
    </lineage>
</organism>
<sequence>MMQENSNEVNDFIESDLWESISEFLNTGIHLGEGDKGFHLTFGILIMVSLSLIATKYLMGWTRKLITRRMDRDDKMKFITIFKYVKYLIYMVVILLTMSSAGIDITLLITASAALFVGIGLALQELFQDIMGGILIVVDKTLRVGDIVEVDGRVGKILEIRLRTTLAHTRDDKVMVIPNHKFMNDTVFNYTQNHRLTRESIKVGVAYGSDVKLVSRLLLEALEGEEGILKHTEPFVMFDDFGDSALMFSVHFYIDDAFMELRLKSRIRYRIDALFRKNGVKIPFPQRDVHFYSHTPLTIDRDTEPDGSGQSN</sequence>
<dbReference type="InterPro" id="IPR011066">
    <property type="entry name" value="MscS_channel_C_sf"/>
</dbReference>
<dbReference type="InterPro" id="IPR052702">
    <property type="entry name" value="MscS-like_channel"/>
</dbReference>
<dbReference type="InterPro" id="IPR011014">
    <property type="entry name" value="MscS_channel_TM-2"/>
</dbReference>
<dbReference type="InterPro" id="IPR010920">
    <property type="entry name" value="LSM_dom_sf"/>
</dbReference>
<dbReference type="SUPFAM" id="SSF50182">
    <property type="entry name" value="Sm-like ribonucleoproteins"/>
    <property type="match status" value="1"/>
</dbReference>
<protein>
    <submittedName>
        <fullName evidence="10">Mechanosensitive ion channel</fullName>
    </submittedName>
</protein>
<feature type="domain" description="Mechanosensitive ion channel MscS C-terminal" evidence="9">
    <location>
        <begin position="201"/>
        <end position="282"/>
    </location>
</feature>
<accession>A0ABT7WD42</accession>
<dbReference type="Gene3D" id="1.10.287.1260">
    <property type="match status" value="1"/>
</dbReference>
<dbReference type="InterPro" id="IPR023408">
    <property type="entry name" value="MscS_beta-dom_sf"/>
</dbReference>
<dbReference type="SUPFAM" id="SSF82861">
    <property type="entry name" value="Mechanosensitive channel protein MscS (YggB), transmembrane region"/>
    <property type="match status" value="1"/>
</dbReference>
<keyword evidence="11" id="KW-1185">Reference proteome</keyword>
<dbReference type="SUPFAM" id="SSF82689">
    <property type="entry name" value="Mechanosensitive channel protein MscS (YggB), C-terminal domain"/>
    <property type="match status" value="1"/>
</dbReference>
<evidence type="ECO:0000256" key="2">
    <source>
        <dbReference type="ARBA" id="ARBA00008017"/>
    </source>
</evidence>
<keyword evidence="5 7" id="KW-1133">Transmembrane helix</keyword>
<dbReference type="Proteomes" id="UP001174839">
    <property type="component" value="Unassembled WGS sequence"/>
</dbReference>
<evidence type="ECO:0000259" key="9">
    <source>
        <dbReference type="Pfam" id="PF21082"/>
    </source>
</evidence>
<evidence type="ECO:0000256" key="4">
    <source>
        <dbReference type="ARBA" id="ARBA00022692"/>
    </source>
</evidence>
<feature type="transmembrane region" description="Helical" evidence="7">
    <location>
        <begin position="80"/>
        <end position="99"/>
    </location>
</feature>
<reference evidence="10" key="1">
    <citation type="submission" date="2023-06" db="EMBL/GenBank/DDBJ databases">
        <title>Robiginitalea aurantiacus sp. nov. and Algoriphagus sediminis sp. nov., isolated from coastal sediment.</title>
        <authorList>
            <person name="Zhou Z.Y."/>
            <person name="An J."/>
            <person name="Jia Y.W."/>
            <person name="Du Z.J."/>
        </authorList>
    </citation>
    <scope>NUCLEOTIDE SEQUENCE</scope>
    <source>
        <strain evidence="10">M39</strain>
    </source>
</reference>
<keyword evidence="4 7" id="KW-0812">Transmembrane</keyword>
<dbReference type="InterPro" id="IPR049278">
    <property type="entry name" value="MS_channel_C"/>
</dbReference>
<name>A0ABT7WD42_9FLAO</name>
<dbReference type="PANTHER" id="PTHR30347">
    <property type="entry name" value="POTASSIUM CHANNEL RELATED"/>
    <property type="match status" value="1"/>
</dbReference>